<dbReference type="OrthoDB" id="4379079at2759"/>
<dbReference type="Proteomes" id="UP000622797">
    <property type="component" value="Unassembled WGS sequence"/>
</dbReference>
<reference evidence="1" key="1">
    <citation type="journal article" date="2020" name="BMC Genomics">
        <title>Correction to: Identification and distribution of gene clusters required for synthesis of sphingolipid metabolism inhibitors in diverse species of the filamentous fungus Fusarium.</title>
        <authorList>
            <person name="Kim H.S."/>
            <person name="Lohmar J.M."/>
            <person name="Busman M."/>
            <person name="Brown D.W."/>
            <person name="Naumann T.A."/>
            <person name="Divon H.H."/>
            <person name="Lysoe E."/>
            <person name="Uhlig S."/>
            <person name="Proctor R.H."/>
        </authorList>
    </citation>
    <scope>NUCLEOTIDE SEQUENCE</scope>
    <source>
        <strain evidence="1">NRRL 20472</strain>
    </source>
</reference>
<comment type="caution">
    <text evidence="1">The sequence shown here is derived from an EMBL/GenBank/DDBJ whole genome shotgun (WGS) entry which is preliminary data.</text>
</comment>
<name>A0A8H4U5B0_9HYPO</name>
<dbReference type="AlphaFoldDB" id="A0A8H4U5B0"/>
<keyword evidence="2" id="KW-1185">Reference proteome</keyword>
<organism evidence="1 2">
    <name type="scientific">Fusarium sarcochroum</name>
    <dbReference type="NCBI Taxonomy" id="1208366"/>
    <lineage>
        <taxon>Eukaryota</taxon>
        <taxon>Fungi</taxon>
        <taxon>Dikarya</taxon>
        <taxon>Ascomycota</taxon>
        <taxon>Pezizomycotina</taxon>
        <taxon>Sordariomycetes</taxon>
        <taxon>Hypocreomycetidae</taxon>
        <taxon>Hypocreales</taxon>
        <taxon>Nectriaceae</taxon>
        <taxon>Fusarium</taxon>
        <taxon>Fusarium lateritium species complex</taxon>
    </lineage>
</organism>
<dbReference type="EMBL" id="JABEXW010000149">
    <property type="protein sequence ID" value="KAF4969804.1"/>
    <property type="molecule type" value="Genomic_DNA"/>
</dbReference>
<sequence>MNDSKATGGNHPERLRILLQTTTHHVPGKDHGEKITFTKNIICQHLWKRDFDPLQERWYPYNDVFGLQDRKCFFLIDHFGFDHSIQEEQGPISVRWYKWNGDSLVQVHTDLPAAIRGELKKWPFTWEGRKFHRLPKNPDGTYSPTVYRRIV</sequence>
<evidence type="ECO:0000313" key="1">
    <source>
        <dbReference type="EMBL" id="KAF4969804.1"/>
    </source>
</evidence>
<evidence type="ECO:0000313" key="2">
    <source>
        <dbReference type="Proteomes" id="UP000622797"/>
    </source>
</evidence>
<proteinExistence type="predicted"/>
<protein>
    <submittedName>
        <fullName evidence="1">Uncharacterized protein</fullName>
    </submittedName>
</protein>
<reference evidence="1" key="2">
    <citation type="submission" date="2020-05" db="EMBL/GenBank/DDBJ databases">
        <authorList>
            <person name="Kim H.-S."/>
            <person name="Proctor R.H."/>
            <person name="Brown D.W."/>
        </authorList>
    </citation>
    <scope>NUCLEOTIDE SEQUENCE</scope>
    <source>
        <strain evidence="1">NRRL 20472</strain>
    </source>
</reference>
<accession>A0A8H4U5B0</accession>
<gene>
    <name evidence="1" type="ORF">FSARC_3029</name>
</gene>